<evidence type="ECO:0000256" key="14">
    <source>
        <dbReference type="ARBA" id="ARBA00031250"/>
    </source>
</evidence>
<evidence type="ECO:0000256" key="15">
    <source>
        <dbReference type="ARBA" id="ARBA00031354"/>
    </source>
</evidence>
<evidence type="ECO:0000256" key="11">
    <source>
        <dbReference type="ARBA" id="ARBA00023170"/>
    </source>
</evidence>
<keyword evidence="7" id="KW-0653">Protein transport</keyword>
<evidence type="ECO:0000256" key="6">
    <source>
        <dbReference type="ARBA" id="ARBA00022737"/>
    </source>
</evidence>
<feature type="compositionally biased region" description="Basic and acidic residues" evidence="19">
    <location>
        <begin position="688"/>
        <end position="698"/>
    </location>
</feature>
<keyword evidence="21" id="KW-0732">Signal</keyword>
<keyword evidence="5 20" id="KW-0812">Transmembrane</keyword>
<organism evidence="23 24">
    <name type="scientific">Zalerion maritima</name>
    <dbReference type="NCBI Taxonomy" id="339359"/>
    <lineage>
        <taxon>Eukaryota</taxon>
        <taxon>Fungi</taxon>
        <taxon>Dikarya</taxon>
        <taxon>Ascomycota</taxon>
        <taxon>Pezizomycotina</taxon>
        <taxon>Sordariomycetes</taxon>
        <taxon>Lulworthiomycetidae</taxon>
        <taxon>Lulworthiales</taxon>
        <taxon>Lulworthiaceae</taxon>
        <taxon>Zalerion</taxon>
    </lineage>
</organism>
<evidence type="ECO:0000256" key="16">
    <source>
        <dbReference type="ARBA" id="ARBA00031902"/>
    </source>
</evidence>
<dbReference type="PANTHER" id="PTHR12106:SF27">
    <property type="entry name" value="SORTILIN-RELATED RECEPTOR"/>
    <property type="match status" value="1"/>
</dbReference>
<evidence type="ECO:0000256" key="20">
    <source>
        <dbReference type="SAM" id="Phobius"/>
    </source>
</evidence>
<evidence type="ECO:0000256" key="3">
    <source>
        <dbReference type="ARBA" id="ARBA00015369"/>
    </source>
</evidence>
<keyword evidence="9" id="KW-0333">Golgi apparatus</keyword>
<dbReference type="Gene3D" id="2.10.70.80">
    <property type="match status" value="2"/>
</dbReference>
<dbReference type="InterPro" id="IPR006581">
    <property type="entry name" value="VPS10"/>
</dbReference>
<dbReference type="Gene3D" id="2.130.10.10">
    <property type="entry name" value="YVTN repeat-like/Quinoprotein amine dehydrogenase"/>
    <property type="match status" value="1"/>
</dbReference>
<evidence type="ECO:0000256" key="18">
    <source>
        <dbReference type="ARBA" id="ARBA00032910"/>
    </source>
</evidence>
<keyword evidence="8 20" id="KW-1133">Transmembrane helix</keyword>
<dbReference type="GO" id="GO:0016020">
    <property type="term" value="C:membrane"/>
    <property type="evidence" value="ECO:0007669"/>
    <property type="project" value="InterPro"/>
</dbReference>
<reference evidence="23" key="1">
    <citation type="submission" date="2022-07" db="EMBL/GenBank/DDBJ databases">
        <title>Draft genome sequence of Zalerion maritima ATCC 34329, a (micro)plastics degrading marine fungus.</title>
        <authorList>
            <person name="Paco A."/>
            <person name="Goncalves M.F.M."/>
            <person name="Rocha-Santos T.A.P."/>
            <person name="Alves A."/>
        </authorList>
    </citation>
    <scope>NUCLEOTIDE SEQUENCE</scope>
    <source>
        <strain evidence="23">ATCC 34329</strain>
    </source>
</reference>
<evidence type="ECO:0000256" key="5">
    <source>
        <dbReference type="ARBA" id="ARBA00022692"/>
    </source>
</evidence>
<name>A0AAD5RR14_9PEZI</name>
<dbReference type="GO" id="GO:0005794">
    <property type="term" value="C:Golgi apparatus"/>
    <property type="evidence" value="ECO:0007669"/>
    <property type="project" value="UniProtKB-SubCell"/>
</dbReference>
<dbReference type="FunFam" id="3.30.60.270:FF:000005">
    <property type="entry name" value="Sortilin"/>
    <property type="match status" value="2"/>
</dbReference>
<keyword evidence="6" id="KW-0677">Repeat</keyword>
<dbReference type="Pfam" id="PF15902">
    <property type="entry name" value="Sortilin-Vps10"/>
    <property type="match status" value="2"/>
</dbReference>
<keyword evidence="10 20" id="KW-0472">Membrane</keyword>
<keyword evidence="12" id="KW-0325">Glycoprotein</keyword>
<comment type="subcellular location">
    <subcellularLocation>
        <location evidence="1">Golgi apparatus</location>
        <location evidence="1">trans-Golgi network membrane</location>
        <topology evidence="1">Multi-pass membrane protein</topology>
    </subcellularLocation>
    <subcellularLocation>
        <location evidence="2">Prevacuolar compartment membrane</location>
        <topology evidence="2">Multi-pass membrane protein</topology>
    </subcellularLocation>
</comment>
<comment type="caution">
    <text evidence="23">The sequence shown here is derived from an EMBL/GenBank/DDBJ whole genome shotgun (WGS) entry which is preliminary data.</text>
</comment>
<dbReference type="GO" id="GO:0006623">
    <property type="term" value="P:protein targeting to vacuole"/>
    <property type="evidence" value="ECO:0007669"/>
    <property type="project" value="TreeGrafter"/>
</dbReference>
<dbReference type="Gene3D" id="3.30.60.270">
    <property type="match status" value="2"/>
</dbReference>
<dbReference type="GO" id="GO:0006896">
    <property type="term" value="P:Golgi to vacuole transport"/>
    <property type="evidence" value="ECO:0007669"/>
    <property type="project" value="TreeGrafter"/>
</dbReference>
<feature type="chain" id="PRO_5042280834" description="Vacuolar protein sorting/targeting protein 10" evidence="21">
    <location>
        <begin position="24"/>
        <end position="1589"/>
    </location>
</feature>
<feature type="domain" description="VPS10" evidence="22">
    <location>
        <begin position="63"/>
        <end position="703"/>
    </location>
</feature>
<evidence type="ECO:0000256" key="1">
    <source>
        <dbReference type="ARBA" id="ARBA00004166"/>
    </source>
</evidence>
<accession>A0AAD5RR14</accession>
<dbReference type="Pfam" id="PF15901">
    <property type="entry name" value="Sortilin_C"/>
    <property type="match status" value="2"/>
</dbReference>
<dbReference type="InterPro" id="IPR015943">
    <property type="entry name" value="WD40/YVTN_repeat-like_dom_sf"/>
</dbReference>
<dbReference type="EMBL" id="JAKWBI020000118">
    <property type="protein sequence ID" value="KAJ2902245.1"/>
    <property type="molecule type" value="Genomic_DNA"/>
</dbReference>
<evidence type="ECO:0000256" key="8">
    <source>
        <dbReference type="ARBA" id="ARBA00022989"/>
    </source>
</evidence>
<dbReference type="GO" id="GO:0005829">
    <property type="term" value="C:cytosol"/>
    <property type="evidence" value="ECO:0007669"/>
    <property type="project" value="GOC"/>
</dbReference>
<evidence type="ECO:0000256" key="4">
    <source>
        <dbReference type="ARBA" id="ARBA00022448"/>
    </source>
</evidence>
<feature type="transmembrane region" description="Helical" evidence="20">
    <location>
        <begin position="1396"/>
        <end position="1417"/>
    </location>
</feature>
<feature type="transmembrane region" description="Helical" evidence="20">
    <location>
        <begin position="1444"/>
        <end position="1467"/>
    </location>
</feature>
<evidence type="ECO:0000256" key="13">
    <source>
        <dbReference type="ARBA" id="ARBA00025569"/>
    </source>
</evidence>
<feature type="region of interest" description="Disordered" evidence="19">
    <location>
        <begin position="678"/>
        <end position="720"/>
    </location>
</feature>
<dbReference type="InterPro" id="IPR050310">
    <property type="entry name" value="VPS10-sortilin"/>
</dbReference>
<keyword evidence="11" id="KW-0675">Receptor</keyword>
<evidence type="ECO:0000256" key="21">
    <source>
        <dbReference type="SAM" id="SignalP"/>
    </source>
</evidence>
<protein>
    <recommendedName>
        <fullName evidence="3">Vacuolar protein sorting/targeting protein 10</fullName>
    </recommendedName>
    <alternativeName>
        <fullName evidence="15">Carboxypeptidase Y receptor</fullName>
    </alternativeName>
    <alternativeName>
        <fullName evidence="14 16">Sortilin VPS10</fullName>
    </alternativeName>
    <alternativeName>
        <fullName evidence="17 18">Vacuolar carboxypeptidase Sorting receptor VPS10</fullName>
    </alternativeName>
</protein>
<keyword evidence="4" id="KW-0813">Transport</keyword>
<dbReference type="GO" id="GO:0006895">
    <property type="term" value="P:Golgi to endosome transport"/>
    <property type="evidence" value="ECO:0007669"/>
    <property type="project" value="TreeGrafter"/>
</dbReference>
<evidence type="ECO:0000256" key="19">
    <source>
        <dbReference type="SAM" id="MobiDB-lite"/>
    </source>
</evidence>
<dbReference type="SUPFAM" id="SSF110296">
    <property type="entry name" value="Oligoxyloglucan reducing end-specific cellobiohydrolase"/>
    <property type="match status" value="2"/>
</dbReference>
<keyword evidence="24" id="KW-1185">Reference proteome</keyword>
<comment type="function">
    <text evidence="13">Functions as a sorting receptor in the Golgi compartment required for the intracellular sorting and delivery of soluble vacuolar proteins, like carboxypeptidase Y (CPY) and proteinase A. Executes multiple rounds of sorting by cycling between the late Golgi and a prevacuolar endosome-like compartment.</text>
</comment>
<gene>
    <name evidence="23" type="ORF">MKZ38_000785</name>
</gene>
<evidence type="ECO:0000256" key="10">
    <source>
        <dbReference type="ARBA" id="ARBA00023136"/>
    </source>
</evidence>
<dbReference type="InterPro" id="IPR031777">
    <property type="entry name" value="Sortilin_C"/>
</dbReference>
<sequence length="1589" mass="179205">MRVCGFLQAAALWPSLLTTSSLSIFGSSAILGPTALAKNDDPIVSETEFKSLPIRLEYFEDSDVVIYQTEDHALYRSTDAGSNFKPIKDIPVNRGVRFIRHEFDDKRAYILTPELTHYRTDDRGETWTQFFVDAMVSDWQPPSQVLRFHADNPDYIIFNGMDCEGIFCAELAMYTTDGFSTDARFLRPNTRGCWWAKSTKTFATGDKDLDRDRSICIIMGEMSTFKQDQRMVISDNFFNAKDADGVVQQFEPNLDTNRPVSGIVNMAFVHGYLLVATISMNTAEMGLYITDDTLKWHRAMFHGGHRLEQEAYTVLESTNYSIQIDVMNTKPSHPMGVIFTSNSNGTFFTRNIEHTNRNIEGHVDFEKISGIQGIFLVNTVDNWKEIEEYSGDKLDGTRDDPKKKVTEITFDDGRSFREITADGKRLHLHSVTELNNVGRVFSSPAPGLVMGIGNTGDYLRYPAHEDTALFVSDDAGLTWTKALDGPHKYEFGDQGSILVAIHDSGKAEIGEIKYSLNHGEDWKTAKLPRKIKPWILTTTQDSTSLKFILVGEDTQQYYVHAIDFDGLHERKCKDDDMEDWWARVDQDDNPTCVMGQRQKYRRRKKDAACFIMKEFEDPVPETEQCDCTDLDFECDYNFVFDDDKKDCVLAEGSSIPTGDGGCKDGSKTFMGSSGWRRIPGNECKKRKGEKDIPVERQCSDATPPNSPGTGSGEVESGKQTVFEGNYNSFRTWYLERGDSSSQNDETVIMRPILRSDGGRESSDEIWITHNHGKKWNMPDAINKGVAIWDIVPHRHFKDMVYFIPNGDGSVIYTTDRGDSFHTFKPPSARGDLSFHPDKMDWIIWVGSVCDDPDNKDHCRKIASLSTDRGDHWETIAREAIRCEFTGSSAYPYSDRDEKQIFCLVRKDEDPNEPLQIQRSNDFFQSKLPAIVDVSNFATMAEFIVVAVKDDEEKTLHAQASLDGVTFADAHFPYGFVVDHQTAYTVLDSSTHAINLFVVTESSEGREYGSIIKSNSNGTSYVLSASGVNCNSFWYVDFEKMLGLEGVVLINVVANKDKTNEPKKLQSKISHNDGAEWTFLPPPGKDIEGKKYSCGSTKGTEKCALHIHSYTERVDHRKTFSSESAIGLMFGVGNVGQYLGDKKDADTFMTRDGGLTWSNVMKGEWIWQYGDQGSIIVLAQVGKPTKIVKYTTDEGETWQDHAFATEDVTITDLTTLRSGSSRNFIVWGLQNGKAVTTNLDFSGLADRECVVVEDDGTKSDYYLWSPRHPLMEDNCLFGHQSQYYRKKPDRPCFNSYRLQHKYNERNCSCTRSDFECDFNFELDNHGACHLIPGFEPISRQQWCSQNPDENAFYEPTGYRRIPLTTCVEGKQMDKQSQAHPCPGKEEEFEKAHRMSGWSIFFAITIPIGLASAAGWWVWRNWDGKFGQIRLGEQTTFNTDSPWIKYPVMAAAGLVAVAAATPAVVKAIWRSAKAAAERWGIFDHWQGGGYSWLPGGGGGTRTFTTRDSFARGRGDYAVVDEDEGELLGEESDEEVAWKKDLHRNGGKLGGFLISIELTPSIPQLLHKLQEEQILEMPQDHVIKVALIIKII</sequence>
<feature type="signal peptide" evidence="21">
    <location>
        <begin position="1"/>
        <end position="23"/>
    </location>
</feature>
<evidence type="ECO:0000256" key="12">
    <source>
        <dbReference type="ARBA" id="ARBA00023180"/>
    </source>
</evidence>
<evidence type="ECO:0000256" key="7">
    <source>
        <dbReference type="ARBA" id="ARBA00022927"/>
    </source>
</evidence>
<evidence type="ECO:0000256" key="9">
    <source>
        <dbReference type="ARBA" id="ARBA00023034"/>
    </source>
</evidence>
<evidence type="ECO:0000259" key="22">
    <source>
        <dbReference type="SMART" id="SM00602"/>
    </source>
</evidence>
<proteinExistence type="predicted"/>
<dbReference type="InterPro" id="IPR031778">
    <property type="entry name" value="Sortilin_N"/>
</dbReference>
<evidence type="ECO:0000313" key="24">
    <source>
        <dbReference type="Proteomes" id="UP001201980"/>
    </source>
</evidence>
<dbReference type="PANTHER" id="PTHR12106">
    <property type="entry name" value="SORTILIN RELATED"/>
    <property type="match status" value="1"/>
</dbReference>
<feature type="domain" description="VPS10" evidence="22">
    <location>
        <begin position="754"/>
        <end position="1385"/>
    </location>
</feature>
<evidence type="ECO:0000313" key="23">
    <source>
        <dbReference type="EMBL" id="KAJ2902245.1"/>
    </source>
</evidence>
<evidence type="ECO:0000256" key="17">
    <source>
        <dbReference type="ARBA" id="ARBA00032705"/>
    </source>
</evidence>
<dbReference type="SMART" id="SM00602">
    <property type="entry name" value="VPS10"/>
    <property type="match status" value="2"/>
</dbReference>
<dbReference type="Proteomes" id="UP001201980">
    <property type="component" value="Unassembled WGS sequence"/>
</dbReference>
<evidence type="ECO:0000256" key="2">
    <source>
        <dbReference type="ARBA" id="ARBA00004488"/>
    </source>
</evidence>